<evidence type="ECO:0000313" key="4">
    <source>
        <dbReference type="Proteomes" id="UP000263014"/>
    </source>
</evidence>
<evidence type="ECO:0000313" key="2">
    <source>
        <dbReference type="EMBL" id="RGI99580.1"/>
    </source>
</evidence>
<protein>
    <submittedName>
        <fullName evidence="2">Uncharacterized protein</fullName>
    </submittedName>
</protein>
<sequence length="67" mass="7816">MHNTQLTWEKNGDKIKTSTRQCIFAGKKTQTRGWNVADMHIFKKQVANLCKIKAMRKAPKKERETVL</sequence>
<dbReference type="Proteomes" id="UP000263014">
    <property type="component" value="Unassembled WGS sequence"/>
</dbReference>
<dbReference type="EMBL" id="QTJW01000011">
    <property type="protein sequence ID" value="RGD69351.1"/>
    <property type="molecule type" value="Genomic_DNA"/>
</dbReference>
<reference evidence="3 4" key="1">
    <citation type="submission" date="2018-08" db="EMBL/GenBank/DDBJ databases">
        <title>A genome reference for cultivated species of the human gut microbiota.</title>
        <authorList>
            <person name="Zou Y."/>
            <person name="Xue W."/>
            <person name="Luo G."/>
        </authorList>
    </citation>
    <scope>NUCLEOTIDE SEQUENCE [LARGE SCALE GENOMIC DNA]</scope>
    <source>
        <strain evidence="1 3">AF19-13AC</strain>
        <strain evidence="2 4">TM09-12</strain>
    </source>
</reference>
<gene>
    <name evidence="1" type="ORF">DWX31_17300</name>
    <name evidence="2" type="ORF">DXD79_23575</name>
</gene>
<dbReference type="EMBL" id="QSON01000013">
    <property type="protein sequence ID" value="RGI99580.1"/>
    <property type="molecule type" value="Genomic_DNA"/>
</dbReference>
<dbReference type="Proteomes" id="UP000261023">
    <property type="component" value="Unassembled WGS sequence"/>
</dbReference>
<organism evidence="2 4">
    <name type="scientific">Hungatella hathewayi</name>
    <dbReference type="NCBI Taxonomy" id="154046"/>
    <lineage>
        <taxon>Bacteria</taxon>
        <taxon>Bacillati</taxon>
        <taxon>Bacillota</taxon>
        <taxon>Clostridia</taxon>
        <taxon>Lachnospirales</taxon>
        <taxon>Lachnospiraceae</taxon>
        <taxon>Hungatella</taxon>
    </lineage>
</organism>
<evidence type="ECO:0000313" key="3">
    <source>
        <dbReference type="Proteomes" id="UP000261023"/>
    </source>
</evidence>
<comment type="caution">
    <text evidence="2">The sequence shown here is derived from an EMBL/GenBank/DDBJ whole genome shotgun (WGS) entry which is preliminary data.</text>
</comment>
<accession>A0A374P2B2</accession>
<dbReference type="AlphaFoldDB" id="A0A374P2B2"/>
<evidence type="ECO:0000313" key="1">
    <source>
        <dbReference type="EMBL" id="RGD69351.1"/>
    </source>
</evidence>
<name>A0A374P2B2_9FIRM</name>
<proteinExistence type="predicted"/>